<dbReference type="GO" id="GO:0051536">
    <property type="term" value="F:iron-sulfur cluster binding"/>
    <property type="evidence" value="ECO:0007669"/>
    <property type="project" value="UniProtKB-KW"/>
</dbReference>
<feature type="domain" description="Radical SAM core" evidence="5">
    <location>
        <begin position="93"/>
        <end position="227"/>
    </location>
</feature>
<dbReference type="PANTHER" id="PTHR43273:SF8">
    <property type="entry name" value="RADICAL SAM DOMAIN PROTEIN"/>
    <property type="match status" value="1"/>
</dbReference>
<evidence type="ECO:0000256" key="4">
    <source>
        <dbReference type="ARBA" id="ARBA00023014"/>
    </source>
</evidence>
<keyword evidence="3" id="KW-0408">Iron</keyword>
<evidence type="ECO:0000313" key="7">
    <source>
        <dbReference type="Proteomes" id="UP000579647"/>
    </source>
</evidence>
<dbReference type="SFLD" id="SFLDS00029">
    <property type="entry name" value="Radical_SAM"/>
    <property type="match status" value="1"/>
</dbReference>
<evidence type="ECO:0000256" key="3">
    <source>
        <dbReference type="ARBA" id="ARBA00023004"/>
    </source>
</evidence>
<accession>A0A840WUX6</accession>
<dbReference type="SFLD" id="SFLDG01067">
    <property type="entry name" value="SPASM/twitch_domain_containing"/>
    <property type="match status" value="1"/>
</dbReference>
<dbReference type="Pfam" id="PF04055">
    <property type="entry name" value="Radical_SAM"/>
    <property type="match status" value="1"/>
</dbReference>
<dbReference type="Gene3D" id="3.20.20.70">
    <property type="entry name" value="Aldolase class I"/>
    <property type="match status" value="1"/>
</dbReference>
<evidence type="ECO:0000256" key="2">
    <source>
        <dbReference type="ARBA" id="ARBA00022723"/>
    </source>
</evidence>
<evidence type="ECO:0000259" key="5">
    <source>
        <dbReference type="Pfam" id="PF04055"/>
    </source>
</evidence>
<name>A0A840WUX6_9ACTN</name>
<dbReference type="AlphaFoldDB" id="A0A840WUX6"/>
<keyword evidence="4" id="KW-0411">Iron-sulfur</keyword>
<evidence type="ECO:0000256" key="1">
    <source>
        <dbReference type="ARBA" id="ARBA00022691"/>
    </source>
</evidence>
<dbReference type="InterPro" id="IPR013785">
    <property type="entry name" value="Aldolase_TIM"/>
</dbReference>
<dbReference type="InterPro" id="IPR058240">
    <property type="entry name" value="rSAM_sf"/>
</dbReference>
<dbReference type="InterPro" id="IPR023867">
    <property type="entry name" value="Sulphatase_maturase_rSAM"/>
</dbReference>
<keyword evidence="7" id="KW-1185">Reference proteome</keyword>
<dbReference type="GO" id="GO:0046872">
    <property type="term" value="F:metal ion binding"/>
    <property type="evidence" value="ECO:0007669"/>
    <property type="project" value="UniProtKB-KW"/>
</dbReference>
<dbReference type="SUPFAM" id="SSF102114">
    <property type="entry name" value="Radical SAM enzymes"/>
    <property type="match status" value="1"/>
</dbReference>
<evidence type="ECO:0000313" key="6">
    <source>
        <dbReference type="EMBL" id="MBB5493948.1"/>
    </source>
</evidence>
<dbReference type="GO" id="GO:0016491">
    <property type="term" value="F:oxidoreductase activity"/>
    <property type="evidence" value="ECO:0007669"/>
    <property type="project" value="InterPro"/>
</dbReference>
<reference evidence="6 7" key="1">
    <citation type="submission" date="2020-08" db="EMBL/GenBank/DDBJ databases">
        <title>Sequencing the genomes of 1000 actinobacteria strains.</title>
        <authorList>
            <person name="Klenk H.-P."/>
        </authorList>
    </citation>
    <scope>NUCLEOTIDE SEQUENCE [LARGE SCALE GENOMIC DNA]</scope>
    <source>
        <strain evidence="6 7">DSM 44598</strain>
    </source>
</reference>
<organism evidence="6 7">
    <name type="scientific">Nocardiopsis metallicus</name>
    <dbReference type="NCBI Taxonomy" id="179819"/>
    <lineage>
        <taxon>Bacteria</taxon>
        <taxon>Bacillati</taxon>
        <taxon>Actinomycetota</taxon>
        <taxon>Actinomycetes</taxon>
        <taxon>Streptosporangiales</taxon>
        <taxon>Nocardiopsidaceae</taxon>
        <taxon>Nocardiopsis</taxon>
    </lineage>
</organism>
<dbReference type="EMBL" id="JACHDO010000001">
    <property type="protein sequence ID" value="MBB5493948.1"/>
    <property type="molecule type" value="Genomic_DNA"/>
</dbReference>
<proteinExistence type="predicted"/>
<protein>
    <submittedName>
        <fullName evidence="6">Sulfatase maturation enzyme AslB (Radical SAM superfamily)</fullName>
    </submittedName>
</protein>
<dbReference type="PANTHER" id="PTHR43273">
    <property type="entry name" value="ANAEROBIC SULFATASE-MATURATING ENZYME HOMOLOG ASLB-RELATED"/>
    <property type="match status" value="1"/>
</dbReference>
<keyword evidence="2" id="KW-0479">Metal-binding</keyword>
<keyword evidence="1" id="KW-0949">S-adenosyl-L-methionine</keyword>
<dbReference type="InterPro" id="IPR007197">
    <property type="entry name" value="rSAM"/>
</dbReference>
<sequence>MTSSSQLLWGKYVQYDRDEESVLLDPVGLDSVYLDRGEVADLSAAPPTATHDALAGLGFTPDEPPTGRREALRARLHDLGLAPTPSRISGLRVVLTDRCNMACTYCFVDTNTGKPDMTHHELAEGLTYLFEQNAGQREVSIQWFGGEPTIRFDLMRYGDALADELASRYDVERIRRTVVTNGARLTDEMLEHFVRHQYGIGISVDGPPAINAVNRRLLGGQSADDRIGANVRCLLEADGLYVGCNLTPTAANIGQLGETVSWIIEELGLKFIYVNTPIPSEGRWRVKGRDLARELYEARLTALSKGGMLFSVLDRAFQALDTRRPMLFDHMQGDRSLNAALLPGSRISLCDINFTEPSFIHTLDELRAGPELLGGVAKEVAPYEKCGDCPALAICGGPSRNEQALVGADAPDEEMCAFYTGTVEIAVWDNTGVQ</sequence>
<gene>
    <name evidence="6" type="ORF">HNR07_005085</name>
</gene>
<dbReference type="CDD" id="cd01335">
    <property type="entry name" value="Radical_SAM"/>
    <property type="match status" value="1"/>
</dbReference>
<dbReference type="RefSeq" id="WP_221318925.1">
    <property type="nucleotide sequence ID" value="NZ_BAAAKM010000078.1"/>
</dbReference>
<dbReference type="Proteomes" id="UP000579647">
    <property type="component" value="Unassembled WGS sequence"/>
</dbReference>
<comment type="caution">
    <text evidence="6">The sequence shown here is derived from an EMBL/GenBank/DDBJ whole genome shotgun (WGS) entry which is preliminary data.</text>
</comment>